<protein>
    <submittedName>
        <fullName evidence="3">Uncharacterized protein</fullName>
    </submittedName>
</protein>
<evidence type="ECO:0000313" key="3">
    <source>
        <dbReference type="EMBL" id="SEJ82745.1"/>
    </source>
</evidence>
<dbReference type="EMBL" id="FNZK01000018">
    <property type="protein sequence ID" value="SEJ82745.1"/>
    <property type="molecule type" value="Genomic_DNA"/>
</dbReference>
<evidence type="ECO:0000256" key="2">
    <source>
        <dbReference type="SAM" id="SignalP"/>
    </source>
</evidence>
<reference evidence="3 4" key="1">
    <citation type="submission" date="2016-10" db="EMBL/GenBank/DDBJ databases">
        <authorList>
            <person name="de Groot N.N."/>
        </authorList>
    </citation>
    <scope>NUCLEOTIDE SEQUENCE [LARGE SCALE GENOMIC DNA]</scope>
    <source>
        <strain evidence="3 4">DSM 2179</strain>
    </source>
</reference>
<keyword evidence="4" id="KW-1185">Reference proteome</keyword>
<sequence length="56" mass="6104">MTKKILLATALAVLFAVPVFAAANNNNQDPNSFRGGCNQRGNGNYQNCPYNNDSRE</sequence>
<evidence type="ECO:0000313" key="4">
    <source>
        <dbReference type="Proteomes" id="UP000199662"/>
    </source>
</evidence>
<evidence type="ECO:0000256" key="1">
    <source>
        <dbReference type="SAM" id="MobiDB-lite"/>
    </source>
</evidence>
<dbReference type="RefSeq" id="WP_177177626.1">
    <property type="nucleotide sequence ID" value="NZ_FNZK01000018.1"/>
</dbReference>
<gene>
    <name evidence="3" type="ORF">SAMN05660742_11892</name>
</gene>
<dbReference type="AlphaFoldDB" id="A0A1H7CAR5"/>
<proteinExistence type="predicted"/>
<feature type="compositionally biased region" description="Polar residues" evidence="1">
    <location>
        <begin position="39"/>
        <end position="56"/>
    </location>
</feature>
<feature type="signal peptide" evidence="2">
    <location>
        <begin position="1"/>
        <end position="21"/>
    </location>
</feature>
<dbReference type="STRING" id="84035.SAMN05660742_11892"/>
<feature type="chain" id="PRO_5011536626" evidence="2">
    <location>
        <begin position="22"/>
        <end position="56"/>
    </location>
</feature>
<organism evidence="3 4">
    <name type="scientific">Propionispira arboris</name>
    <dbReference type="NCBI Taxonomy" id="84035"/>
    <lineage>
        <taxon>Bacteria</taxon>
        <taxon>Bacillati</taxon>
        <taxon>Bacillota</taxon>
        <taxon>Negativicutes</taxon>
        <taxon>Selenomonadales</taxon>
        <taxon>Selenomonadaceae</taxon>
        <taxon>Propionispira</taxon>
    </lineage>
</organism>
<keyword evidence="2" id="KW-0732">Signal</keyword>
<accession>A0A1H7CAR5</accession>
<dbReference type="Proteomes" id="UP000199662">
    <property type="component" value="Unassembled WGS sequence"/>
</dbReference>
<name>A0A1H7CAR5_9FIRM</name>
<feature type="region of interest" description="Disordered" evidence="1">
    <location>
        <begin position="24"/>
        <end position="56"/>
    </location>
</feature>